<proteinExistence type="predicted"/>
<dbReference type="Proteomes" id="UP001056120">
    <property type="component" value="Linkage Group LG09"/>
</dbReference>
<sequence>MKQFESSLELVMVDDYGVLQSIFDQPIFGTIKDIAILPCNKRFRRAIPQLQGKDLLLVTSDHFRFRTSFISLIPQ</sequence>
<reference evidence="1 2" key="2">
    <citation type="journal article" date="2022" name="Mol. Ecol. Resour.">
        <title>The genomes of chicory, endive, great burdock and yacon provide insights into Asteraceae paleo-polyploidization history and plant inulin production.</title>
        <authorList>
            <person name="Fan W."/>
            <person name="Wang S."/>
            <person name="Wang H."/>
            <person name="Wang A."/>
            <person name="Jiang F."/>
            <person name="Liu H."/>
            <person name="Zhao H."/>
            <person name="Xu D."/>
            <person name="Zhang Y."/>
        </authorList>
    </citation>
    <scope>NUCLEOTIDE SEQUENCE [LARGE SCALE GENOMIC DNA]</scope>
    <source>
        <strain evidence="2">cv. Yunnan</strain>
        <tissue evidence="1">Leaves</tissue>
    </source>
</reference>
<reference evidence="2" key="1">
    <citation type="journal article" date="2022" name="Mol. Ecol. Resour.">
        <title>The genomes of chicory, endive, great burdock and yacon provide insights into Asteraceae palaeo-polyploidization history and plant inulin production.</title>
        <authorList>
            <person name="Fan W."/>
            <person name="Wang S."/>
            <person name="Wang H."/>
            <person name="Wang A."/>
            <person name="Jiang F."/>
            <person name="Liu H."/>
            <person name="Zhao H."/>
            <person name="Xu D."/>
            <person name="Zhang Y."/>
        </authorList>
    </citation>
    <scope>NUCLEOTIDE SEQUENCE [LARGE SCALE GENOMIC DNA]</scope>
    <source>
        <strain evidence="2">cv. Yunnan</strain>
    </source>
</reference>
<name>A0ACB9IEJ3_9ASTR</name>
<accession>A0ACB9IEJ3</accession>
<comment type="caution">
    <text evidence="1">The sequence shown here is derived from an EMBL/GenBank/DDBJ whole genome shotgun (WGS) entry which is preliminary data.</text>
</comment>
<evidence type="ECO:0000313" key="2">
    <source>
        <dbReference type="Proteomes" id="UP001056120"/>
    </source>
</evidence>
<gene>
    <name evidence="1" type="ORF">L1987_27955</name>
</gene>
<organism evidence="1 2">
    <name type="scientific">Smallanthus sonchifolius</name>
    <dbReference type="NCBI Taxonomy" id="185202"/>
    <lineage>
        <taxon>Eukaryota</taxon>
        <taxon>Viridiplantae</taxon>
        <taxon>Streptophyta</taxon>
        <taxon>Embryophyta</taxon>
        <taxon>Tracheophyta</taxon>
        <taxon>Spermatophyta</taxon>
        <taxon>Magnoliopsida</taxon>
        <taxon>eudicotyledons</taxon>
        <taxon>Gunneridae</taxon>
        <taxon>Pentapetalae</taxon>
        <taxon>asterids</taxon>
        <taxon>campanulids</taxon>
        <taxon>Asterales</taxon>
        <taxon>Asteraceae</taxon>
        <taxon>Asteroideae</taxon>
        <taxon>Heliantheae alliance</taxon>
        <taxon>Millerieae</taxon>
        <taxon>Smallanthus</taxon>
    </lineage>
</organism>
<protein>
    <submittedName>
        <fullName evidence="1">Uncharacterized protein</fullName>
    </submittedName>
</protein>
<evidence type="ECO:0000313" key="1">
    <source>
        <dbReference type="EMBL" id="KAI3805512.1"/>
    </source>
</evidence>
<dbReference type="EMBL" id="CM042026">
    <property type="protein sequence ID" value="KAI3805512.1"/>
    <property type="molecule type" value="Genomic_DNA"/>
</dbReference>
<keyword evidence="2" id="KW-1185">Reference proteome</keyword>